<evidence type="ECO:0000313" key="1">
    <source>
        <dbReference type="Proteomes" id="UP000035642"/>
    </source>
</evidence>
<reference evidence="1" key="1">
    <citation type="submission" date="2012-09" db="EMBL/GenBank/DDBJ databases">
        <authorList>
            <person name="Martin A.A."/>
        </authorList>
    </citation>
    <scope>NUCLEOTIDE SEQUENCE</scope>
</reference>
<protein>
    <submittedName>
        <fullName evidence="2">Kinesin motor domain-containing protein</fullName>
    </submittedName>
</protein>
<keyword evidence="1" id="KW-1185">Reference proteome</keyword>
<reference evidence="2" key="2">
    <citation type="submission" date="2017-02" db="UniProtKB">
        <authorList>
            <consortium name="WormBaseParasite"/>
        </authorList>
    </citation>
    <scope>IDENTIFICATION</scope>
</reference>
<proteinExistence type="predicted"/>
<name>A0A0K0D7R1_ANGCA</name>
<dbReference type="Proteomes" id="UP000035642">
    <property type="component" value="Unassembled WGS sequence"/>
</dbReference>
<evidence type="ECO:0000313" key="2">
    <source>
        <dbReference type="WBParaSite" id="ACAC_0000610601-mRNA-1"/>
    </source>
</evidence>
<sequence length="93" mass="10240">MVTICTYNARTLASESSIEDLLMQVRMIKYDVTGLAETRRRHPFNAVYEDGKELFLGICGSRGAGGVGVSSTPVCQRISIHLNSLQPESDVYD</sequence>
<accession>A0A0K0D7R1</accession>
<dbReference type="AlphaFoldDB" id="A0A0K0D7R1"/>
<dbReference type="WBParaSite" id="ACAC_0000610601-mRNA-1">
    <property type="protein sequence ID" value="ACAC_0000610601-mRNA-1"/>
    <property type="gene ID" value="ACAC_0000610601"/>
</dbReference>
<organism evidence="1 2">
    <name type="scientific">Angiostrongylus cantonensis</name>
    <name type="common">Rat lungworm</name>
    <dbReference type="NCBI Taxonomy" id="6313"/>
    <lineage>
        <taxon>Eukaryota</taxon>
        <taxon>Metazoa</taxon>
        <taxon>Ecdysozoa</taxon>
        <taxon>Nematoda</taxon>
        <taxon>Chromadorea</taxon>
        <taxon>Rhabditida</taxon>
        <taxon>Rhabditina</taxon>
        <taxon>Rhabditomorpha</taxon>
        <taxon>Strongyloidea</taxon>
        <taxon>Metastrongylidae</taxon>
        <taxon>Angiostrongylus</taxon>
    </lineage>
</organism>